<dbReference type="InterPro" id="IPR032710">
    <property type="entry name" value="NTF2-like_dom_sf"/>
</dbReference>
<organism evidence="1 2">
    <name type="scientific">Rhodococcoides kyotonense</name>
    <dbReference type="NCBI Taxonomy" id="398843"/>
    <lineage>
        <taxon>Bacteria</taxon>
        <taxon>Bacillati</taxon>
        <taxon>Actinomycetota</taxon>
        <taxon>Actinomycetes</taxon>
        <taxon>Mycobacteriales</taxon>
        <taxon>Nocardiaceae</taxon>
        <taxon>Rhodococcoides</taxon>
    </lineage>
</organism>
<dbReference type="EMBL" id="FZOW01000007">
    <property type="protein sequence ID" value="SNS96591.1"/>
    <property type="molecule type" value="Genomic_DNA"/>
</dbReference>
<keyword evidence="2" id="KW-1185">Reference proteome</keyword>
<evidence type="ECO:0008006" key="3">
    <source>
        <dbReference type="Google" id="ProtNLM"/>
    </source>
</evidence>
<dbReference type="SUPFAM" id="SSF54427">
    <property type="entry name" value="NTF2-like"/>
    <property type="match status" value="1"/>
</dbReference>
<sequence>MTPSHLVERYLFELYNDRQIHLVHEICGEPMLRHAAGSVTALTREQQFARIEADLAAHEPEFSIVTLVGDDTFASLTWNAIRHSTGEKLCGIEIFKADDGVITDVWNSGYFEGSWS</sequence>
<dbReference type="RefSeq" id="WP_089247141.1">
    <property type="nucleotide sequence ID" value="NZ_FZOW01000007.1"/>
</dbReference>
<evidence type="ECO:0000313" key="2">
    <source>
        <dbReference type="Proteomes" id="UP000198327"/>
    </source>
</evidence>
<dbReference type="Gene3D" id="3.10.450.50">
    <property type="match status" value="1"/>
</dbReference>
<dbReference type="Proteomes" id="UP000198327">
    <property type="component" value="Unassembled WGS sequence"/>
</dbReference>
<evidence type="ECO:0000313" key="1">
    <source>
        <dbReference type="EMBL" id="SNS96591.1"/>
    </source>
</evidence>
<dbReference type="AlphaFoldDB" id="A0A239ISN3"/>
<protein>
    <recommendedName>
        <fullName evidence="3">SnoaL-like domain-containing protein</fullName>
    </recommendedName>
</protein>
<accession>A0A239ISN3</accession>
<reference evidence="2" key="1">
    <citation type="submission" date="2017-06" db="EMBL/GenBank/DDBJ databases">
        <authorList>
            <person name="Varghese N."/>
            <person name="Submissions S."/>
        </authorList>
    </citation>
    <scope>NUCLEOTIDE SEQUENCE [LARGE SCALE GENOMIC DNA]</scope>
    <source>
        <strain evidence="2">JCM 23211</strain>
    </source>
</reference>
<proteinExistence type="predicted"/>
<gene>
    <name evidence="1" type="ORF">SAMN05421642_107203</name>
</gene>
<name>A0A239ISN3_9NOCA</name>
<dbReference type="OrthoDB" id="129343at2"/>